<reference evidence="10" key="1">
    <citation type="submission" date="2015-02" db="EMBL/GenBank/DDBJ databases">
        <title>Genome Assembly of Bacillaceae bacterium MTCC 8252.</title>
        <authorList>
            <person name="Verma A."/>
            <person name="Khatri I."/>
            <person name="Mual P."/>
            <person name="Subramanian S."/>
            <person name="Krishnamurthi S."/>
        </authorList>
    </citation>
    <scope>NUCLEOTIDE SEQUENCE [LARGE SCALE GENOMIC DNA]</scope>
    <source>
        <strain evidence="10">MTCC 8252</strain>
    </source>
</reference>
<dbReference type="PANTHER" id="PTHR30487">
    <property type="entry name" value="TYPE 4 PREPILIN-LIKE PROTEINS LEADER PEPTIDE-PROCESSING ENZYME"/>
    <property type="match status" value="1"/>
</dbReference>
<dbReference type="GO" id="GO:0006465">
    <property type="term" value="P:signal peptide processing"/>
    <property type="evidence" value="ECO:0007669"/>
    <property type="project" value="TreeGrafter"/>
</dbReference>
<dbReference type="Pfam" id="PF06750">
    <property type="entry name" value="A24_N_bact"/>
    <property type="match status" value="1"/>
</dbReference>
<keyword evidence="3" id="KW-1003">Cell membrane</keyword>
<gene>
    <name evidence="10" type="ORF">QY95_01646</name>
</gene>
<evidence type="ECO:0000259" key="9">
    <source>
        <dbReference type="Pfam" id="PF06750"/>
    </source>
</evidence>
<dbReference type="OrthoDB" id="9789291at2"/>
<feature type="transmembrane region" description="Helical" evidence="7">
    <location>
        <begin position="71"/>
        <end position="90"/>
    </location>
</feature>
<feature type="transmembrane region" description="Helical" evidence="7">
    <location>
        <begin position="175"/>
        <end position="200"/>
    </location>
</feature>
<feature type="transmembrane region" description="Helical" evidence="7">
    <location>
        <begin position="6"/>
        <end position="25"/>
    </location>
</feature>
<sequence length="247" mass="26398">MSGTVFIFGLVIGSFLNVVGLRVPARQSIIVPRSQCSVCSRPLSLLELIPVISYICLKGTCRTCHTPISPLYPLIELSTALLFAAAFSIFNDLLSLITAWITIALLMIIIVSDIAYMVIPNKVLIAFAGVYIAIWFFLPGPLKADALAGAALSTFVLVPVAICFAGGIGGGDIKLFLLLGFIFGWESFLLLFTLSVWLAGAAGSIGLAAGKIKRGQPFPFGPFIAAASLLTLFYGDFLIHTYLALFQ</sequence>
<organism evidence="10 11">
    <name type="scientific">Bacillus thermotolerans</name>
    <name type="common">Quasibacillus thermotolerans</name>
    <dbReference type="NCBI Taxonomy" id="1221996"/>
    <lineage>
        <taxon>Bacteria</taxon>
        <taxon>Bacillati</taxon>
        <taxon>Bacillota</taxon>
        <taxon>Bacilli</taxon>
        <taxon>Bacillales</taxon>
        <taxon>Bacillaceae</taxon>
        <taxon>Bacillus</taxon>
    </lineage>
</organism>
<evidence type="ECO:0000256" key="5">
    <source>
        <dbReference type="ARBA" id="ARBA00022989"/>
    </source>
</evidence>
<evidence type="ECO:0000256" key="1">
    <source>
        <dbReference type="ARBA" id="ARBA00004651"/>
    </source>
</evidence>
<proteinExistence type="inferred from homology"/>
<dbReference type="GO" id="GO:0005886">
    <property type="term" value="C:plasma membrane"/>
    <property type="evidence" value="ECO:0007669"/>
    <property type="project" value="UniProtKB-SubCell"/>
</dbReference>
<dbReference type="InterPro" id="IPR000045">
    <property type="entry name" value="Prepilin_IV_endopep_pep"/>
</dbReference>
<keyword evidence="4 7" id="KW-0812">Transmembrane</keyword>
<dbReference type="InterPro" id="IPR050882">
    <property type="entry name" value="Prepilin_peptidase/N-MTase"/>
</dbReference>
<evidence type="ECO:0000256" key="4">
    <source>
        <dbReference type="ARBA" id="ARBA00022692"/>
    </source>
</evidence>
<keyword evidence="11" id="KW-1185">Reference proteome</keyword>
<feature type="transmembrane region" description="Helical" evidence="7">
    <location>
        <begin position="123"/>
        <end position="140"/>
    </location>
</feature>
<name>A0A0F5ID07_BACTR</name>
<comment type="caution">
    <text evidence="10">The sequence shown here is derived from an EMBL/GenBank/DDBJ whole genome shotgun (WGS) entry which is preliminary data.</text>
</comment>
<keyword evidence="6 7" id="KW-0472">Membrane</keyword>
<feature type="domain" description="Prepilin peptidase A24 N-terminal" evidence="9">
    <location>
        <begin position="7"/>
        <end position="88"/>
    </location>
</feature>
<dbReference type="RefSeq" id="WP_040036703.1">
    <property type="nucleotide sequence ID" value="NZ_JWIQ02000017.1"/>
</dbReference>
<comment type="similarity">
    <text evidence="2">Belongs to the peptidase A24 family.</text>
</comment>
<dbReference type="AlphaFoldDB" id="A0A0F5ID07"/>
<dbReference type="GO" id="GO:0008168">
    <property type="term" value="F:methyltransferase activity"/>
    <property type="evidence" value="ECO:0007669"/>
    <property type="project" value="UniProtKB-KW"/>
</dbReference>
<evidence type="ECO:0000256" key="7">
    <source>
        <dbReference type="SAM" id="Phobius"/>
    </source>
</evidence>
<dbReference type="InterPro" id="IPR010627">
    <property type="entry name" value="Prepilin_pept_A24_N"/>
</dbReference>
<evidence type="ECO:0000259" key="8">
    <source>
        <dbReference type="Pfam" id="PF01478"/>
    </source>
</evidence>
<dbReference type="Proteomes" id="UP000031563">
    <property type="component" value="Unassembled WGS sequence"/>
</dbReference>
<dbReference type="EMBL" id="JWIR02000003">
    <property type="protein sequence ID" value="KKB43401.1"/>
    <property type="molecule type" value="Genomic_DNA"/>
</dbReference>
<feature type="transmembrane region" description="Helical" evidence="7">
    <location>
        <begin position="146"/>
        <end position="168"/>
    </location>
</feature>
<accession>A0A0F5ID07</accession>
<feature type="transmembrane region" description="Helical" evidence="7">
    <location>
        <begin position="96"/>
        <end position="116"/>
    </location>
</feature>
<protein>
    <submittedName>
        <fullName evidence="10">N-methyltransferase</fullName>
    </submittedName>
</protein>
<evidence type="ECO:0000313" key="11">
    <source>
        <dbReference type="Proteomes" id="UP000031563"/>
    </source>
</evidence>
<feature type="domain" description="Prepilin type IV endopeptidase peptidase" evidence="8">
    <location>
        <begin position="100"/>
        <end position="201"/>
    </location>
</feature>
<comment type="subcellular location">
    <subcellularLocation>
        <location evidence="1">Cell membrane</location>
        <topology evidence="1">Multi-pass membrane protein</topology>
    </subcellularLocation>
</comment>
<evidence type="ECO:0000256" key="2">
    <source>
        <dbReference type="ARBA" id="ARBA00005801"/>
    </source>
</evidence>
<dbReference type="Pfam" id="PF01478">
    <property type="entry name" value="Peptidase_A24"/>
    <property type="match status" value="1"/>
</dbReference>
<dbReference type="Gene3D" id="1.20.120.1220">
    <property type="match status" value="1"/>
</dbReference>
<keyword evidence="5 7" id="KW-1133">Transmembrane helix</keyword>
<evidence type="ECO:0000256" key="6">
    <source>
        <dbReference type="ARBA" id="ARBA00023136"/>
    </source>
</evidence>
<feature type="transmembrane region" description="Helical" evidence="7">
    <location>
        <begin position="220"/>
        <end position="245"/>
    </location>
</feature>
<dbReference type="STRING" id="1221996.QY95_01646"/>
<dbReference type="GO" id="GO:0032259">
    <property type="term" value="P:methylation"/>
    <property type="evidence" value="ECO:0007669"/>
    <property type="project" value="UniProtKB-KW"/>
</dbReference>
<evidence type="ECO:0000256" key="3">
    <source>
        <dbReference type="ARBA" id="ARBA00022475"/>
    </source>
</evidence>
<dbReference type="PANTHER" id="PTHR30487:SF0">
    <property type="entry name" value="PREPILIN LEADER PEPTIDASE_N-METHYLTRANSFERASE-RELATED"/>
    <property type="match status" value="1"/>
</dbReference>
<dbReference type="GO" id="GO:0004190">
    <property type="term" value="F:aspartic-type endopeptidase activity"/>
    <property type="evidence" value="ECO:0007669"/>
    <property type="project" value="InterPro"/>
</dbReference>
<evidence type="ECO:0000313" key="10">
    <source>
        <dbReference type="EMBL" id="KKB43401.1"/>
    </source>
</evidence>